<evidence type="ECO:0000313" key="2">
    <source>
        <dbReference type="Proteomes" id="UP000031563"/>
    </source>
</evidence>
<dbReference type="AlphaFoldDB" id="A0A0F5HW12"/>
<proteinExistence type="predicted"/>
<name>A0A0F5HW12_BACTR</name>
<gene>
    <name evidence="1" type="ORF">QY95_02850</name>
</gene>
<evidence type="ECO:0000313" key="1">
    <source>
        <dbReference type="EMBL" id="KKB37491.1"/>
    </source>
</evidence>
<sequence>MNGSLLSHSKRMMLELDDLESLLDLRKEVLFLFEKYFGFERSIFWLCSEDQKIFDPVSRNTPAKVLDHYTVHYSQQDFLLPSHVAPLLSERRVLKIEDVISRQEYENSCFFNEFMKPNDHYHEIGIYLISQNKLLGGISFVGERNDPSFHTHSIDEIEVVSYFISMKLNYLLRQSPIHKQAHLTPSEQNKVYPIE</sequence>
<dbReference type="OrthoDB" id="1137593at2"/>
<evidence type="ECO:0008006" key="3">
    <source>
        <dbReference type="Google" id="ProtNLM"/>
    </source>
</evidence>
<protein>
    <recommendedName>
        <fullName evidence="3">GAF domain-containing protein</fullName>
    </recommendedName>
</protein>
<dbReference type="Proteomes" id="UP000031563">
    <property type="component" value="Unassembled WGS sequence"/>
</dbReference>
<comment type="caution">
    <text evidence="1">The sequence shown here is derived from an EMBL/GenBank/DDBJ whole genome shotgun (WGS) entry which is preliminary data.</text>
</comment>
<dbReference type="STRING" id="1221996.QY95_02850"/>
<dbReference type="RefSeq" id="WP_040048259.1">
    <property type="nucleotide sequence ID" value="NZ_JWIR02000052.1"/>
</dbReference>
<dbReference type="EMBL" id="JWIR02000052">
    <property type="protein sequence ID" value="KKB37491.1"/>
    <property type="molecule type" value="Genomic_DNA"/>
</dbReference>
<organism evidence="1 2">
    <name type="scientific">Bacillus thermotolerans</name>
    <name type="common">Quasibacillus thermotolerans</name>
    <dbReference type="NCBI Taxonomy" id="1221996"/>
    <lineage>
        <taxon>Bacteria</taxon>
        <taxon>Bacillati</taxon>
        <taxon>Bacillota</taxon>
        <taxon>Bacilli</taxon>
        <taxon>Bacillales</taxon>
        <taxon>Bacillaceae</taxon>
        <taxon>Bacillus</taxon>
    </lineage>
</organism>
<dbReference type="SUPFAM" id="SSF55781">
    <property type="entry name" value="GAF domain-like"/>
    <property type="match status" value="1"/>
</dbReference>
<reference evidence="1" key="1">
    <citation type="submission" date="2015-02" db="EMBL/GenBank/DDBJ databases">
        <title>Genome Assembly of Bacillaceae bacterium MTCC 8252.</title>
        <authorList>
            <person name="Verma A."/>
            <person name="Khatri I."/>
            <person name="Mual P."/>
            <person name="Subramanian S."/>
            <person name="Krishnamurthi S."/>
        </authorList>
    </citation>
    <scope>NUCLEOTIDE SEQUENCE [LARGE SCALE GENOMIC DNA]</scope>
    <source>
        <strain evidence="1">MTCC 8252</strain>
    </source>
</reference>
<accession>A0A0F5HW12</accession>
<keyword evidence="2" id="KW-1185">Reference proteome</keyword>